<dbReference type="RefSeq" id="WP_120317273.1">
    <property type="nucleotide sequence ID" value="NZ_BONH01000039.1"/>
</dbReference>
<dbReference type="EMBL" id="BONH01000039">
    <property type="protein sequence ID" value="GIG01444.1"/>
    <property type="molecule type" value="Genomic_DNA"/>
</dbReference>
<dbReference type="Proteomes" id="UP000659904">
    <property type="component" value="Unassembled WGS sequence"/>
</dbReference>
<sequence length="59" mass="6384">MSEEQLRGRQAPGQPAVDDEERLAALDDLDEIEPGPEGFAAAVQEITNAHTELLARLAQ</sequence>
<keyword evidence="2" id="KW-1185">Reference proteome</keyword>
<accession>A0A8J3P2D6</accession>
<reference evidence="1 2" key="1">
    <citation type="submission" date="2021-01" db="EMBL/GenBank/DDBJ databases">
        <title>Whole genome shotgun sequence of Catellatospora citrea NBRC 14495.</title>
        <authorList>
            <person name="Komaki H."/>
            <person name="Tamura T."/>
        </authorList>
    </citation>
    <scope>NUCLEOTIDE SEQUENCE [LARGE SCALE GENOMIC DNA]</scope>
    <source>
        <strain evidence="1 2">NBRC 14495</strain>
    </source>
</reference>
<gene>
    <name evidence="1" type="ORF">Cci01nite_65370</name>
</gene>
<dbReference type="AlphaFoldDB" id="A0A8J3P2D6"/>
<protein>
    <submittedName>
        <fullName evidence="1">Uncharacterized protein</fullName>
    </submittedName>
</protein>
<name>A0A8J3P2D6_9ACTN</name>
<proteinExistence type="predicted"/>
<evidence type="ECO:0000313" key="2">
    <source>
        <dbReference type="Proteomes" id="UP000659904"/>
    </source>
</evidence>
<organism evidence="1 2">
    <name type="scientific">Catellatospora citrea</name>
    <dbReference type="NCBI Taxonomy" id="53366"/>
    <lineage>
        <taxon>Bacteria</taxon>
        <taxon>Bacillati</taxon>
        <taxon>Actinomycetota</taxon>
        <taxon>Actinomycetes</taxon>
        <taxon>Micromonosporales</taxon>
        <taxon>Micromonosporaceae</taxon>
        <taxon>Catellatospora</taxon>
    </lineage>
</organism>
<evidence type="ECO:0000313" key="1">
    <source>
        <dbReference type="EMBL" id="GIG01444.1"/>
    </source>
</evidence>
<comment type="caution">
    <text evidence="1">The sequence shown here is derived from an EMBL/GenBank/DDBJ whole genome shotgun (WGS) entry which is preliminary data.</text>
</comment>